<keyword evidence="1" id="KW-0472">Membrane</keyword>
<evidence type="ECO:0000313" key="3">
    <source>
        <dbReference type="EMBL" id="MBF9221262.1"/>
    </source>
</evidence>
<comment type="caution">
    <text evidence="3">The sequence shown here is derived from an EMBL/GenBank/DDBJ whole genome shotgun (WGS) entry which is preliminary data.</text>
</comment>
<feature type="transmembrane region" description="Helical" evidence="1">
    <location>
        <begin position="185"/>
        <end position="206"/>
    </location>
</feature>
<keyword evidence="1" id="KW-0812">Transmembrane</keyword>
<keyword evidence="1" id="KW-1133">Transmembrane helix</keyword>
<keyword evidence="4" id="KW-1185">Reference proteome</keyword>
<reference evidence="3 4" key="1">
    <citation type="submission" date="2020-11" db="EMBL/GenBank/DDBJ databases">
        <authorList>
            <person name="Kim M.K."/>
        </authorList>
    </citation>
    <scope>NUCLEOTIDE SEQUENCE [LARGE SCALE GENOMIC DNA]</scope>
    <source>
        <strain evidence="3 4">BT662</strain>
    </source>
</reference>
<dbReference type="RefSeq" id="WP_196292711.1">
    <property type="nucleotide sequence ID" value="NZ_JADQDM010000003.1"/>
</dbReference>
<accession>A0ABS0I2S9</accession>
<dbReference type="InterPro" id="IPR005804">
    <property type="entry name" value="FA_desaturase_dom"/>
</dbReference>
<gene>
    <name evidence="3" type="ORF">I2H31_09110</name>
</gene>
<dbReference type="Proteomes" id="UP000618931">
    <property type="component" value="Unassembled WGS sequence"/>
</dbReference>
<protein>
    <submittedName>
        <fullName evidence="3">Fatty acid desaturase</fullName>
    </submittedName>
</protein>
<dbReference type="Pfam" id="PF00487">
    <property type="entry name" value="FA_desaturase"/>
    <property type="match status" value="1"/>
</dbReference>
<feature type="transmembrane region" description="Helical" evidence="1">
    <location>
        <begin position="159"/>
        <end position="179"/>
    </location>
</feature>
<proteinExistence type="predicted"/>
<sequence length="274" mass="30328">MPHHHPTTGSAGLPPARHFADLVPISNGQRALTLALPFGCAAGYFGFAALGWWVPAVLMLMALSFLTYGSTSHDLVHANLGLRKPVNDFFLSVIELLALRSGHAYRLAHLHHHARYPAPDDIEGAAAGMSLLGALREGLTYNFKLYFWALRQDRGDKRWVRGEGLACLLVFGAAVGLALAGHPVLLIYAGLMTLGSWVLPLVTSYLPHRPREQNVLLQTRLFRGRVASFIAAEHLYHLEHHLYPGIPHHHWPELAKRLDPYFAQQGVEPTKLGF</sequence>
<feature type="transmembrane region" description="Helical" evidence="1">
    <location>
        <begin position="44"/>
        <end position="66"/>
    </location>
</feature>
<name>A0ABS0I2S9_9BACT</name>
<evidence type="ECO:0000259" key="2">
    <source>
        <dbReference type="Pfam" id="PF00487"/>
    </source>
</evidence>
<dbReference type="EMBL" id="JADQDM010000003">
    <property type="protein sequence ID" value="MBF9221262.1"/>
    <property type="molecule type" value="Genomic_DNA"/>
</dbReference>
<evidence type="ECO:0000313" key="4">
    <source>
        <dbReference type="Proteomes" id="UP000618931"/>
    </source>
</evidence>
<organism evidence="3 4">
    <name type="scientific">Hymenobacter ruricola</name>
    <dbReference type="NCBI Taxonomy" id="2791023"/>
    <lineage>
        <taxon>Bacteria</taxon>
        <taxon>Pseudomonadati</taxon>
        <taxon>Bacteroidota</taxon>
        <taxon>Cytophagia</taxon>
        <taxon>Cytophagales</taxon>
        <taxon>Hymenobacteraceae</taxon>
        <taxon>Hymenobacter</taxon>
    </lineage>
</organism>
<evidence type="ECO:0000256" key="1">
    <source>
        <dbReference type="SAM" id="Phobius"/>
    </source>
</evidence>
<feature type="domain" description="Fatty acid desaturase" evidence="2">
    <location>
        <begin position="51"/>
        <end position="267"/>
    </location>
</feature>